<dbReference type="InterPro" id="IPR037923">
    <property type="entry name" value="HTH-like"/>
</dbReference>
<dbReference type="SUPFAM" id="SSF46689">
    <property type="entry name" value="Homeodomain-like"/>
    <property type="match status" value="2"/>
</dbReference>
<dbReference type="PANTHER" id="PTHR46796">
    <property type="entry name" value="HTH-TYPE TRANSCRIPTIONAL ACTIVATOR RHAS-RELATED"/>
    <property type="match status" value="1"/>
</dbReference>
<dbReference type="EMBL" id="JACHVB010000060">
    <property type="protein sequence ID" value="MBC2595969.1"/>
    <property type="molecule type" value="Genomic_DNA"/>
</dbReference>
<comment type="caution">
    <text evidence="6">The sequence shown here is derived from an EMBL/GenBank/DDBJ whole genome shotgun (WGS) entry which is preliminary data.</text>
</comment>
<evidence type="ECO:0000256" key="2">
    <source>
        <dbReference type="ARBA" id="ARBA00023015"/>
    </source>
</evidence>
<dbReference type="AlphaFoldDB" id="A0A842HI04"/>
<keyword evidence="2" id="KW-0805">Transcription regulation</keyword>
<reference evidence="6 7" key="1">
    <citation type="submission" date="2020-07" db="EMBL/GenBank/DDBJ databases">
        <authorList>
            <person name="Feng X."/>
        </authorList>
    </citation>
    <scope>NUCLEOTIDE SEQUENCE [LARGE SCALE GENOMIC DNA]</scope>
    <source>
        <strain evidence="6 7">JCM31066</strain>
    </source>
</reference>
<dbReference type="InterPro" id="IPR009057">
    <property type="entry name" value="Homeodomain-like_sf"/>
</dbReference>
<dbReference type="Pfam" id="PF12833">
    <property type="entry name" value="HTH_18"/>
    <property type="match status" value="1"/>
</dbReference>
<gene>
    <name evidence="6" type="ORF">H5P28_17015</name>
</gene>
<evidence type="ECO:0000256" key="1">
    <source>
        <dbReference type="ARBA" id="ARBA00022490"/>
    </source>
</evidence>
<evidence type="ECO:0000313" key="7">
    <source>
        <dbReference type="Proteomes" id="UP000546464"/>
    </source>
</evidence>
<evidence type="ECO:0000256" key="4">
    <source>
        <dbReference type="ARBA" id="ARBA00023163"/>
    </source>
</evidence>
<dbReference type="Gene3D" id="1.10.10.60">
    <property type="entry name" value="Homeodomain-like"/>
    <property type="match status" value="2"/>
</dbReference>
<keyword evidence="1" id="KW-0963">Cytoplasm</keyword>
<dbReference type="SMART" id="SM00342">
    <property type="entry name" value="HTH_ARAC"/>
    <property type="match status" value="1"/>
</dbReference>
<dbReference type="InterPro" id="IPR018060">
    <property type="entry name" value="HTH_AraC"/>
</dbReference>
<evidence type="ECO:0000256" key="3">
    <source>
        <dbReference type="ARBA" id="ARBA00023125"/>
    </source>
</evidence>
<dbReference type="InterPro" id="IPR020449">
    <property type="entry name" value="Tscrpt_reg_AraC-type_HTH"/>
</dbReference>
<evidence type="ECO:0000259" key="5">
    <source>
        <dbReference type="PROSITE" id="PS01124"/>
    </source>
</evidence>
<sequence length="305" mass="34607">MTDAKSIPQPSWLPQVGDLADHYHGHVWGNGVMPNNYLFFYRTKSKEMIPAGVSHTLHRRYELVINYTGKACVCSGDRVYRFHPGMAILMEPGNFHRYFGFPHKEFSWLFFTFELLVDLNLGSALNQPVRLEDADMEMVADATRVYLSGQSESNIFETALRMGRLAQAMGKRDVVAEADDVSAEDLDTCQTLRRITHFVDENMSQALRIDDIAEYLGVSESNLRKTFRESYGVSLGSYLRYSRLTRGVQLMHRSDISVSDIAKLSGFESIYSFSQSFSRAIGMSPSAYRSHLEQGRPPLRITLTS</sequence>
<dbReference type="GO" id="GO:0003700">
    <property type="term" value="F:DNA-binding transcription factor activity"/>
    <property type="evidence" value="ECO:0007669"/>
    <property type="project" value="InterPro"/>
</dbReference>
<dbReference type="RefSeq" id="WP_185676891.1">
    <property type="nucleotide sequence ID" value="NZ_JACHVB010000060.1"/>
</dbReference>
<dbReference type="PROSITE" id="PS01124">
    <property type="entry name" value="HTH_ARAC_FAMILY_2"/>
    <property type="match status" value="1"/>
</dbReference>
<evidence type="ECO:0000313" key="6">
    <source>
        <dbReference type="EMBL" id="MBC2595969.1"/>
    </source>
</evidence>
<keyword evidence="4" id="KW-0804">Transcription</keyword>
<dbReference type="PANTHER" id="PTHR46796:SF13">
    <property type="entry name" value="HTH-TYPE TRANSCRIPTIONAL ACTIVATOR RHAS"/>
    <property type="match status" value="1"/>
</dbReference>
<dbReference type="Proteomes" id="UP000546464">
    <property type="component" value="Unassembled WGS sequence"/>
</dbReference>
<dbReference type="SUPFAM" id="SSF51215">
    <property type="entry name" value="Regulatory protein AraC"/>
    <property type="match status" value="1"/>
</dbReference>
<name>A0A842HI04_9BACT</name>
<keyword evidence="7" id="KW-1185">Reference proteome</keyword>
<dbReference type="InterPro" id="IPR050204">
    <property type="entry name" value="AraC_XylS_family_regulators"/>
</dbReference>
<dbReference type="GO" id="GO:0043565">
    <property type="term" value="F:sequence-specific DNA binding"/>
    <property type="evidence" value="ECO:0007669"/>
    <property type="project" value="InterPro"/>
</dbReference>
<organism evidence="6 7">
    <name type="scientific">Ruficoccus amylovorans</name>
    <dbReference type="NCBI Taxonomy" id="1804625"/>
    <lineage>
        <taxon>Bacteria</taxon>
        <taxon>Pseudomonadati</taxon>
        <taxon>Verrucomicrobiota</taxon>
        <taxon>Opitutia</taxon>
        <taxon>Puniceicoccales</taxon>
        <taxon>Cerasicoccaceae</taxon>
        <taxon>Ruficoccus</taxon>
    </lineage>
</organism>
<keyword evidence="3" id="KW-0238">DNA-binding</keyword>
<dbReference type="PRINTS" id="PR00032">
    <property type="entry name" value="HTHARAC"/>
</dbReference>
<feature type="domain" description="HTH araC/xylS-type" evidence="5">
    <location>
        <begin position="193"/>
        <end position="291"/>
    </location>
</feature>
<accession>A0A842HI04</accession>
<protein>
    <submittedName>
        <fullName evidence="6">Helix-turn-helix transcriptional regulator</fullName>
    </submittedName>
</protein>
<proteinExistence type="predicted"/>